<dbReference type="InterPro" id="IPR005900">
    <property type="entry name" value="6-phosphogluconolactonase_DevB"/>
</dbReference>
<evidence type="ECO:0000259" key="8">
    <source>
        <dbReference type="Pfam" id="PF01182"/>
    </source>
</evidence>
<dbReference type="Pfam" id="PF01182">
    <property type="entry name" value="Glucosamine_iso"/>
    <property type="match status" value="1"/>
</dbReference>
<comment type="caution">
    <text evidence="9">The sequence shown here is derived from an EMBL/GenBank/DDBJ whole genome shotgun (WGS) entry which is preliminary data.</text>
</comment>
<comment type="pathway">
    <text evidence="3 7">Carbohydrate degradation; pentose phosphate pathway; D-ribulose 5-phosphate from D-glucose 6-phosphate (oxidative stage): step 2/3.</text>
</comment>
<dbReference type="InterPro" id="IPR037171">
    <property type="entry name" value="NagB/RpiA_transferase-like"/>
</dbReference>
<dbReference type="InterPro" id="IPR039104">
    <property type="entry name" value="6PGL"/>
</dbReference>
<keyword evidence="7 9" id="KW-0378">Hydrolase</keyword>
<dbReference type="EMBL" id="JAAWWK010000004">
    <property type="protein sequence ID" value="NKI18032.1"/>
    <property type="molecule type" value="Genomic_DNA"/>
</dbReference>
<dbReference type="RefSeq" id="WP_168450568.1">
    <property type="nucleotide sequence ID" value="NZ_JAAWWK010000004.1"/>
</dbReference>
<proteinExistence type="inferred from homology"/>
<comment type="catalytic activity">
    <reaction evidence="1 7">
        <text>6-phospho-D-glucono-1,5-lactone + H2O = 6-phospho-D-gluconate + H(+)</text>
        <dbReference type="Rhea" id="RHEA:12556"/>
        <dbReference type="ChEBI" id="CHEBI:15377"/>
        <dbReference type="ChEBI" id="CHEBI:15378"/>
        <dbReference type="ChEBI" id="CHEBI:57955"/>
        <dbReference type="ChEBI" id="CHEBI:58759"/>
        <dbReference type="EC" id="3.1.1.31"/>
    </reaction>
</comment>
<evidence type="ECO:0000313" key="10">
    <source>
        <dbReference type="Proteomes" id="UP000765845"/>
    </source>
</evidence>
<comment type="similarity">
    <text evidence="4 7">Belongs to the glucosamine/galactosamine-6-phosphate isomerase family. 6-phosphogluconolactonase subfamily.</text>
</comment>
<comment type="function">
    <text evidence="2 7">Hydrolysis of 6-phosphogluconolactone to 6-phosphogluconate.</text>
</comment>
<dbReference type="EC" id="3.1.1.31" evidence="5 7"/>
<dbReference type="PANTHER" id="PTHR11054:SF0">
    <property type="entry name" value="6-PHOSPHOGLUCONOLACTONASE"/>
    <property type="match status" value="1"/>
</dbReference>
<name>A0ABX1GFP5_9GAMM</name>
<organism evidence="9 10">
    <name type="scientific">Spongiibacter thalassae</name>
    <dbReference type="NCBI Taxonomy" id="2721624"/>
    <lineage>
        <taxon>Bacteria</taxon>
        <taxon>Pseudomonadati</taxon>
        <taxon>Pseudomonadota</taxon>
        <taxon>Gammaproteobacteria</taxon>
        <taxon>Cellvibrionales</taxon>
        <taxon>Spongiibacteraceae</taxon>
        <taxon>Spongiibacter</taxon>
    </lineage>
</organism>
<feature type="domain" description="Glucosamine/galactosamine-6-phosphate isomerase" evidence="8">
    <location>
        <begin position="10"/>
        <end position="227"/>
    </location>
</feature>
<evidence type="ECO:0000313" key="9">
    <source>
        <dbReference type="EMBL" id="NKI18032.1"/>
    </source>
</evidence>
<dbReference type="Proteomes" id="UP000765845">
    <property type="component" value="Unassembled WGS sequence"/>
</dbReference>
<dbReference type="Gene3D" id="3.40.50.1360">
    <property type="match status" value="1"/>
</dbReference>
<evidence type="ECO:0000256" key="4">
    <source>
        <dbReference type="ARBA" id="ARBA00010662"/>
    </source>
</evidence>
<evidence type="ECO:0000256" key="3">
    <source>
        <dbReference type="ARBA" id="ARBA00004961"/>
    </source>
</evidence>
<reference evidence="9 10" key="1">
    <citation type="submission" date="2020-04" db="EMBL/GenBank/DDBJ databases">
        <authorList>
            <person name="Yoon J."/>
        </authorList>
    </citation>
    <scope>NUCLEOTIDE SEQUENCE [LARGE SCALE GENOMIC DNA]</scope>
    <source>
        <strain evidence="9 10">KMU-166</strain>
    </source>
</reference>
<evidence type="ECO:0000256" key="1">
    <source>
        <dbReference type="ARBA" id="ARBA00000832"/>
    </source>
</evidence>
<gene>
    <name evidence="7 9" type="primary">pgl</name>
    <name evidence="9" type="ORF">HCU74_11515</name>
</gene>
<accession>A0ABX1GFP5</accession>
<dbReference type="InterPro" id="IPR006148">
    <property type="entry name" value="Glc/Gal-6P_isomerase"/>
</dbReference>
<evidence type="ECO:0000256" key="6">
    <source>
        <dbReference type="ARBA" id="ARBA00020337"/>
    </source>
</evidence>
<evidence type="ECO:0000256" key="5">
    <source>
        <dbReference type="ARBA" id="ARBA00013198"/>
    </source>
</evidence>
<keyword evidence="10" id="KW-1185">Reference proteome</keyword>
<sequence>MTITEQFFADRDAMFQTLSQSAEVLLREALSSGLHASLLVSGGSTPEPLYRSLSALPLDWEKVDVGLVDERWVAPDHPASNEAFIRRSLLKNRAATARFIGMKNSAVSALLGQPACNEAYFDLKLPYDLTILGMGSDGHTASLFPFAEGLDTALDLDNRAFCAPIMAQPSEVTGDNLERMSLTLSALLQSRQIWLLLTGDDKREVYERAKLNDNRRAVPVSALLHQERVSVSVFWAP</sequence>
<evidence type="ECO:0000256" key="2">
    <source>
        <dbReference type="ARBA" id="ARBA00002681"/>
    </source>
</evidence>
<protein>
    <recommendedName>
        <fullName evidence="6 7">6-phosphogluconolactonase</fullName>
        <shortName evidence="7">6PGL</shortName>
        <ecNumber evidence="5 7">3.1.1.31</ecNumber>
    </recommendedName>
</protein>
<dbReference type="NCBIfam" id="TIGR01198">
    <property type="entry name" value="pgl"/>
    <property type="match status" value="1"/>
</dbReference>
<dbReference type="CDD" id="cd01400">
    <property type="entry name" value="6PGL"/>
    <property type="match status" value="1"/>
</dbReference>
<dbReference type="GO" id="GO:0017057">
    <property type="term" value="F:6-phosphogluconolactonase activity"/>
    <property type="evidence" value="ECO:0007669"/>
    <property type="project" value="UniProtKB-EC"/>
</dbReference>
<dbReference type="PANTHER" id="PTHR11054">
    <property type="entry name" value="6-PHOSPHOGLUCONOLACTONASE"/>
    <property type="match status" value="1"/>
</dbReference>
<evidence type="ECO:0000256" key="7">
    <source>
        <dbReference type="RuleBase" id="RU365095"/>
    </source>
</evidence>
<dbReference type="SUPFAM" id="SSF100950">
    <property type="entry name" value="NagB/RpiA/CoA transferase-like"/>
    <property type="match status" value="1"/>
</dbReference>